<feature type="repeat" description="ANK" evidence="3">
    <location>
        <begin position="20"/>
        <end position="52"/>
    </location>
</feature>
<accession>A0AAV8BT31</accession>
<dbReference type="InterPro" id="IPR002110">
    <property type="entry name" value="Ankyrin_rpt"/>
</dbReference>
<dbReference type="InterPro" id="IPR036770">
    <property type="entry name" value="Ankyrin_rpt-contain_sf"/>
</dbReference>
<gene>
    <name evidence="4" type="ORF">LUZ62_080535</name>
</gene>
<dbReference type="SUPFAM" id="SSF48403">
    <property type="entry name" value="Ankyrin repeat"/>
    <property type="match status" value="1"/>
</dbReference>
<dbReference type="Pfam" id="PF00023">
    <property type="entry name" value="Ank"/>
    <property type="match status" value="1"/>
</dbReference>
<proteinExistence type="predicted"/>
<dbReference type="EMBL" id="JAMFTS010000005">
    <property type="protein sequence ID" value="KAJ4746130.1"/>
    <property type="molecule type" value="Genomic_DNA"/>
</dbReference>
<keyword evidence="2 3" id="KW-0040">ANK repeat</keyword>
<dbReference type="Proteomes" id="UP001140206">
    <property type="component" value="Chromosome 5"/>
</dbReference>
<evidence type="ECO:0000256" key="2">
    <source>
        <dbReference type="ARBA" id="ARBA00023043"/>
    </source>
</evidence>
<name>A0AAV8BT31_9POAL</name>
<dbReference type="SMART" id="SM00248">
    <property type="entry name" value="ANK"/>
    <property type="match status" value="3"/>
</dbReference>
<evidence type="ECO:0000313" key="5">
    <source>
        <dbReference type="Proteomes" id="UP001140206"/>
    </source>
</evidence>
<keyword evidence="1" id="KW-0677">Repeat</keyword>
<dbReference type="AlphaFoldDB" id="A0AAV8BT31"/>
<reference evidence="4" key="1">
    <citation type="submission" date="2022-08" db="EMBL/GenBank/DDBJ databases">
        <authorList>
            <person name="Marques A."/>
        </authorList>
    </citation>
    <scope>NUCLEOTIDE SEQUENCE</scope>
    <source>
        <strain evidence="4">RhyPub2mFocal</strain>
        <tissue evidence="4">Leaves</tissue>
    </source>
</reference>
<dbReference type="PROSITE" id="PS50088">
    <property type="entry name" value="ANK_REPEAT"/>
    <property type="match status" value="2"/>
</dbReference>
<organism evidence="4 5">
    <name type="scientific">Rhynchospora pubera</name>
    <dbReference type="NCBI Taxonomy" id="906938"/>
    <lineage>
        <taxon>Eukaryota</taxon>
        <taxon>Viridiplantae</taxon>
        <taxon>Streptophyta</taxon>
        <taxon>Embryophyta</taxon>
        <taxon>Tracheophyta</taxon>
        <taxon>Spermatophyta</taxon>
        <taxon>Magnoliopsida</taxon>
        <taxon>Liliopsida</taxon>
        <taxon>Poales</taxon>
        <taxon>Cyperaceae</taxon>
        <taxon>Cyperoideae</taxon>
        <taxon>Rhynchosporeae</taxon>
        <taxon>Rhynchospora</taxon>
    </lineage>
</organism>
<evidence type="ECO:0000256" key="3">
    <source>
        <dbReference type="PROSITE-ProRule" id="PRU00023"/>
    </source>
</evidence>
<evidence type="ECO:0000256" key="1">
    <source>
        <dbReference type="ARBA" id="ARBA00022737"/>
    </source>
</evidence>
<protein>
    <submittedName>
        <fullName evidence="4">Ankyrin repeat protein family-like protein</fullName>
    </submittedName>
</protein>
<dbReference type="PROSITE" id="PS50297">
    <property type="entry name" value="ANK_REP_REGION"/>
    <property type="match status" value="2"/>
</dbReference>
<dbReference type="PANTHER" id="PTHR24186:SF50">
    <property type="entry name" value="ANKYRIN REPEAT-CONTAINING PROTEIN ITN1-LIKE ISOFORM X1"/>
    <property type="match status" value="1"/>
</dbReference>
<comment type="caution">
    <text evidence="4">The sequence shown here is derived from an EMBL/GenBank/DDBJ whole genome shotgun (WGS) entry which is preliminary data.</text>
</comment>
<dbReference type="Pfam" id="PF12796">
    <property type="entry name" value="Ank_2"/>
    <property type="match status" value="1"/>
</dbReference>
<feature type="repeat" description="ANK" evidence="3">
    <location>
        <begin position="139"/>
        <end position="172"/>
    </location>
</feature>
<keyword evidence="5" id="KW-1185">Reference proteome</keyword>
<evidence type="ECO:0000313" key="4">
    <source>
        <dbReference type="EMBL" id="KAJ4746130.1"/>
    </source>
</evidence>
<dbReference type="PANTHER" id="PTHR24186">
    <property type="entry name" value="PROTEIN PHOSPHATASE 1 REGULATORY SUBUNIT"/>
    <property type="match status" value="1"/>
</dbReference>
<sequence length="208" mass="23127">MLSELLKLKPATLAKGGDIFGSTPLHYAASTGDVRIAGRLLEHDASLATCDDSLGLFPLHVAAYMGEREIFLELSRYNLDSWELLDHRGRNFLHVAAESERHPRLIIRHLIKIAGEQKEDGQPKLWEVLSKVISARDSEGNTPLHVSARAGDSNGVASLLQEEWIGISLTSLDNLALYLEVSNFETEDGTDLFRFRSVSVDRTEIDFV</sequence>
<dbReference type="Gene3D" id="1.25.40.20">
    <property type="entry name" value="Ankyrin repeat-containing domain"/>
    <property type="match status" value="1"/>
</dbReference>
<dbReference type="GO" id="GO:0005886">
    <property type="term" value="C:plasma membrane"/>
    <property type="evidence" value="ECO:0007669"/>
    <property type="project" value="TreeGrafter"/>
</dbReference>